<evidence type="ECO:0000313" key="3">
    <source>
        <dbReference type="Proteomes" id="UP000095209"/>
    </source>
</evidence>
<keyword evidence="1" id="KW-0812">Transmembrane</keyword>
<accession>A0A1E5LED9</accession>
<evidence type="ECO:0000313" key="2">
    <source>
        <dbReference type="EMBL" id="OEH92448.1"/>
    </source>
</evidence>
<proteinExistence type="predicted"/>
<protein>
    <submittedName>
        <fullName evidence="2">Uncharacterized protein</fullName>
    </submittedName>
</protein>
<dbReference type="AlphaFoldDB" id="A0A1E5LED9"/>
<dbReference type="STRING" id="1305675.BFG57_15820"/>
<feature type="transmembrane region" description="Helical" evidence="1">
    <location>
        <begin position="60"/>
        <end position="77"/>
    </location>
</feature>
<feature type="transmembrane region" description="Helical" evidence="1">
    <location>
        <begin position="12"/>
        <end position="31"/>
    </location>
</feature>
<keyword evidence="1" id="KW-0472">Membrane</keyword>
<keyword evidence="3" id="KW-1185">Reference proteome</keyword>
<keyword evidence="1" id="KW-1133">Transmembrane helix</keyword>
<dbReference type="EMBL" id="MJEH01000028">
    <property type="protein sequence ID" value="OEH92448.1"/>
    <property type="molecule type" value="Genomic_DNA"/>
</dbReference>
<dbReference type="Proteomes" id="UP000095209">
    <property type="component" value="Unassembled WGS sequence"/>
</dbReference>
<evidence type="ECO:0000256" key="1">
    <source>
        <dbReference type="SAM" id="Phobius"/>
    </source>
</evidence>
<feature type="transmembrane region" description="Helical" evidence="1">
    <location>
        <begin position="37"/>
        <end position="53"/>
    </location>
</feature>
<name>A0A1E5LED9_9BACI</name>
<organism evidence="2 3">
    <name type="scientific">Bacillus solimangrovi</name>
    <dbReference type="NCBI Taxonomy" id="1305675"/>
    <lineage>
        <taxon>Bacteria</taxon>
        <taxon>Bacillati</taxon>
        <taxon>Bacillota</taxon>
        <taxon>Bacilli</taxon>
        <taxon>Bacillales</taxon>
        <taxon>Bacillaceae</taxon>
        <taxon>Bacillus</taxon>
    </lineage>
</organism>
<gene>
    <name evidence="2" type="ORF">BFG57_15820</name>
</gene>
<sequence>MTDKNEFPLSKLVFWIHLLLHCIFAGLYLFYDYLNTFGVIAMASFVGIFIYVSDKKLATIMRINFLLFALISYLITFL</sequence>
<reference evidence="2 3" key="1">
    <citation type="submission" date="2016-08" db="EMBL/GenBank/DDBJ databases">
        <title>Genome of Bacillus solimangrovi GH2-4.</title>
        <authorList>
            <person name="Lim S."/>
            <person name="Kim B.-C."/>
        </authorList>
    </citation>
    <scope>NUCLEOTIDE SEQUENCE [LARGE SCALE GENOMIC DNA]</scope>
    <source>
        <strain evidence="2 3">GH2-4</strain>
    </source>
</reference>
<comment type="caution">
    <text evidence="2">The sequence shown here is derived from an EMBL/GenBank/DDBJ whole genome shotgun (WGS) entry which is preliminary data.</text>
</comment>